<accession>A0ABW7KXJ7</accession>
<comment type="caution">
    <text evidence="2">The sequence shown here is derived from an EMBL/GenBank/DDBJ whole genome shotgun (WGS) entry which is preliminary data.</text>
</comment>
<name>A0ABW7KXJ7_9BURK</name>
<sequence length="402" mass="44971">MKNGDLMRLIRFFVSVLICLSATSAFSRNASSPIDLLQAERQRIGKDAQINLQQFSHDTQAIVARANVLNQSGENQKALEKLLELNKYASLDRYPDYTVQVVCFNVYTGLANERDATACRRRAAAMAVILLKLSGGGNTPDDPVRIVRVGEIGDWLRLRSAKMTDVQAIQYQGSSLQKVTFTTPADSHVEVAYFLMNPREVFEIDQTARDIFQPLPVSDTDGKYAAAMKEAHERRAKFLSDQSFNYRELVQLVQDSQKEAMQLAQQGDVEAALSKIREVERIRPIRDIPIFSLVSNYSALLGKAGDEGAHADMRLYLFGITQDIAHSGDGLTPETAIRVIAVNEEYSWLSAKKLHATRQALIRNGDSQYDAIEATDASGRSRTYYFDVTPFFGRYLPVANKQ</sequence>
<keyword evidence="1" id="KW-0732">Signal</keyword>
<organism evidence="2 3">
    <name type="scientific">Burkholderia semiarida</name>
    <dbReference type="NCBI Taxonomy" id="2843303"/>
    <lineage>
        <taxon>Bacteria</taxon>
        <taxon>Pseudomonadati</taxon>
        <taxon>Pseudomonadota</taxon>
        <taxon>Betaproteobacteria</taxon>
        <taxon>Burkholderiales</taxon>
        <taxon>Burkholderiaceae</taxon>
        <taxon>Burkholderia</taxon>
        <taxon>Burkholderia cepacia complex</taxon>
    </lineage>
</organism>
<feature type="chain" id="PRO_5045459503" evidence="1">
    <location>
        <begin position="28"/>
        <end position="402"/>
    </location>
</feature>
<dbReference type="Pfam" id="PF16266">
    <property type="entry name" value="DUF4919"/>
    <property type="match status" value="1"/>
</dbReference>
<evidence type="ECO:0000256" key="1">
    <source>
        <dbReference type="SAM" id="SignalP"/>
    </source>
</evidence>
<protein>
    <submittedName>
        <fullName evidence="2">DUF4919 domain-containing protein</fullName>
    </submittedName>
</protein>
<dbReference type="EMBL" id="JBIMPM010000004">
    <property type="protein sequence ID" value="MFH5250554.1"/>
    <property type="molecule type" value="Genomic_DNA"/>
</dbReference>
<dbReference type="Proteomes" id="UP001609186">
    <property type="component" value="Unassembled WGS sequence"/>
</dbReference>
<keyword evidence="3" id="KW-1185">Reference proteome</keyword>
<gene>
    <name evidence="2" type="ORF">ACGTRS_04835</name>
</gene>
<evidence type="ECO:0000313" key="3">
    <source>
        <dbReference type="Proteomes" id="UP001609186"/>
    </source>
</evidence>
<evidence type="ECO:0000313" key="2">
    <source>
        <dbReference type="EMBL" id="MFH5250554.1"/>
    </source>
</evidence>
<dbReference type="InterPro" id="IPR032578">
    <property type="entry name" value="DUF4919"/>
</dbReference>
<reference evidence="2 3" key="1">
    <citation type="submission" date="2024-10" db="EMBL/GenBank/DDBJ databases">
        <title>Burkholderia semiarida in Mexico.</title>
        <authorList>
            <person name="Estrada P."/>
        </authorList>
    </citation>
    <scope>NUCLEOTIDE SEQUENCE [LARGE SCALE GENOMIC DNA]</scope>
    <source>
        <strain evidence="2 3">CLM7-1</strain>
    </source>
</reference>
<feature type="signal peptide" evidence="1">
    <location>
        <begin position="1"/>
        <end position="27"/>
    </location>
</feature>
<dbReference type="RefSeq" id="WP_395128695.1">
    <property type="nucleotide sequence ID" value="NZ_JBIMPM010000004.1"/>
</dbReference>
<proteinExistence type="predicted"/>